<reference evidence="2 3" key="1">
    <citation type="submission" date="2017-03" db="EMBL/GenBank/DDBJ databases">
        <title>Genome analysis of strain PAMC 26510.</title>
        <authorList>
            <person name="Oh H.-M."/>
            <person name="Yang J.-A."/>
        </authorList>
    </citation>
    <scope>NUCLEOTIDE SEQUENCE [LARGE SCALE GENOMIC DNA]</scope>
    <source>
        <strain evidence="2 3">PAMC 26510</strain>
    </source>
</reference>
<evidence type="ECO:0000313" key="2">
    <source>
        <dbReference type="EMBL" id="OTP67334.1"/>
    </source>
</evidence>
<dbReference type="AlphaFoldDB" id="A0A242M9G2"/>
<sequence>MMEANVFRIVDATGKVHGMNLTSGQATAMMQVMLAARPNVPVRSERCDQPISENTEKVQAPAIVIAQRIADNYLEIEPGKERETLRKAIEDRLDAAARVASADEAVDRASGYLIARQDELDALTESLNRQIAASGATLAALLKAGSASADTNHLIDRGAVLDATMRRDTAKAALDQLEAELAEAESAHTIAETCLRLTVHAVKAAEHSSMVERLEKLASETRILSAEVEAARFADIPLTPRATDALRAEGASMNSIDEAAQRWHKYTAALMEDGEAQFSEYGSKA</sequence>
<evidence type="ECO:0000313" key="3">
    <source>
        <dbReference type="Proteomes" id="UP000194546"/>
    </source>
</evidence>
<feature type="coiled-coil region" evidence="1">
    <location>
        <begin position="160"/>
        <end position="194"/>
    </location>
</feature>
<name>A0A242M9G2_CABSO</name>
<evidence type="ECO:0000256" key="1">
    <source>
        <dbReference type="SAM" id="Coils"/>
    </source>
</evidence>
<dbReference type="Proteomes" id="UP000194546">
    <property type="component" value="Unassembled WGS sequence"/>
</dbReference>
<keyword evidence="1" id="KW-0175">Coiled coil</keyword>
<accession>A0A242M9G2</accession>
<organism evidence="2 3">
    <name type="scientific">Caballeronia sordidicola</name>
    <name type="common">Burkholderia sordidicola</name>
    <dbReference type="NCBI Taxonomy" id="196367"/>
    <lineage>
        <taxon>Bacteria</taxon>
        <taxon>Pseudomonadati</taxon>
        <taxon>Pseudomonadota</taxon>
        <taxon>Betaproteobacteria</taxon>
        <taxon>Burkholderiales</taxon>
        <taxon>Burkholderiaceae</taxon>
        <taxon>Caballeronia</taxon>
    </lineage>
</organism>
<comment type="caution">
    <text evidence="2">The sequence shown here is derived from an EMBL/GenBank/DDBJ whole genome shotgun (WGS) entry which is preliminary data.</text>
</comment>
<proteinExistence type="predicted"/>
<gene>
    <name evidence="2" type="ORF">PAMC26510_31695</name>
</gene>
<dbReference type="EMBL" id="NBTY01000197">
    <property type="protein sequence ID" value="OTP67334.1"/>
    <property type="molecule type" value="Genomic_DNA"/>
</dbReference>
<protein>
    <submittedName>
        <fullName evidence="2">Uncharacterized protein</fullName>
    </submittedName>
</protein>
<dbReference type="RefSeq" id="WP_086383373.1">
    <property type="nucleotide sequence ID" value="NZ_NBTY01000197.1"/>
</dbReference>